<protein>
    <submittedName>
        <fullName evidence="1">Uncharacterized protein</fullName>
    </submittedName>
</protein>
<dbReference type="EMBL" id="JH159157">
    <property type="protein sequence ID" value="EGZ12105.1"/>
    <property type="molecule type" value="Genomic_DNA"/>
</dbReference>
<sequence>MEIRLLESRAALLRTQNLPAHLVVERDPILRPLAQELAVLRYANQAQQLHVAKMQSALSRALIDQPYYPLHSRICLSRDWSERRSTLLGMQDDKLRRAYEFVIAQRNFPRGGSRMRKATCAVFASTWFNFPASSRSSKFSTRYHSS</sequence>
<evidence type="ECO:0000313" key="2">
    <source>
        <dbReference type="Proteomes" id="UP000002640"/>
    </source>
</evidence>
<proteinExistence type="predicted"/>
<dbReference type="Proteomes" id="UP000002640">
    <property type="component" value="Unassembled WGS sequence"/>
</dbReference>
<accession>G4ZYS2</accession>
<evidence type="ECO:0000313" key="1">
    <source>
        <dbReference type="EMBL" id="EGZ12105.1"/>
    </source>
</evidence>
<dbReference type="AlphaFoldDB" id="G4ZYS2"/>
<organism evidence="1 2">
    <name type="scientific">Phytophthora sojae (strain P6497)</name>
    <name type="common">Soybean stem and root rot agent</name>
    <name type="synonym">Phytophthora megasperma f. sp. glycines</name>
    <dbReference type="NCBI Taxonomy" id="1094619"/>
    <lineage>
        <taxon>Eukaryota</taxon>
        <taxon>Sar</taxon>
        <taxon>Stramenopiles</taxon>
        <taxon>Oomycota</taxon>
        <taxon>Peronosporomycetes</taxon>
        <taxon>Peronosporales</taxon>
        <taxon>Peronosporaceae</taxon>
        <taxon>Phytophthora</taxon>
    </lineage>
</organism>
<name>G4ZYS2_PHYSP</name>
<dbReference type="InParanoid" id="G4ZYS2"/>
<keyword evidence="2" id="KW-1185">Reference proteome</keyword>
<dbReference type="GeneID" id="20640500"/>
<dbReference type="KEGG" id="psoj:PHYSODRAFT_286925"/>
<gene>
    <name evidence="1" type="ORF">PHYSODRAFT_286925</name>
</gene>
<dbReference type="SMR" id="G4ZYS2"/>
<reference evidence="1 2" key="1">
    <citation type="journal article" date="2006" name="Science">
        <title>Phytophthora genome sequences uncover evolutionary origins and mechanisms of pathogenesis.</title>
        <authorList>
            <person name="Tyler B.M."/>
            <person name="Tripathy S."/>
            <person name="Zhang X."/>
            <person name="Dehal P."/>
            <person name="Jiang R.H."/>
            <person name="Aerts A."/>
            <person name="Arredondo F.D."/>
            <person name="Baxter L."/>
            <person name="Bensasson D."/>
            <person name="Beynon J.L."/>
            <person name="Chapman J."/>
            <person name="Damasceno C.M."/>
            <person name="Dorrance A.E."/>
            <person name="Dou D."/>
            <person name="Dickerman A.W."/>
            <person name="Dubchak I.L."/>
            <person name="Garbelotto M."/>
            <person name="Gijzen M."/>
            <person name="Gordon S.G."/>
            <person name="Govers F."/>
            <person name="Grunwald N.J."/>
            <person name="Huang W."/>
            <person name="Ivors K.L."/>
            <person name="Jones R.W."/>
            <person name="Kamoun S."/>
            <person name="Krampis K."/>
            <person name="Lamour K.H."/>
            <person name="Lee M.K."/>
            <person name="McDonald W.H."/>
            <person name="Medina M."/>
            <person name="Meijer H.J."/>
            <person name="Nordberg E.K."/>
            <person name="Maclean D.J."/>
            <person name="Ospina-Giraldo M.D."/>
            <person name="Morris P.F."/>
            <person name="Phuntumart V."/>
            <person name="Putnam N.H."/>
            <person name="Rash S."/>
            <person name="Rose J.K."/>
            <person name="Sakihama Y."/>
            <person name="Salamov A.A."/>
            <person name="Savidor A."/>
            <person name="Scheuring C.F."/>
            <person name="Smith B.M."/>
            <person name="Sobral B.W."/>
            <person name="Terry A."/>
            <person name="Torto-Alalibo T.A."/>
            <person name="Win J."/>
            <person name="Xu Z."/>
            <person name="Zhang H."/>
            <person name="Grigoriev I.V."/>
            <person name="Rokhsar D.S."/>
            <person name="Boore J.L."/>
        </authorList>
    </citation>
    <scope>NUCLEOTIDE SEQUENCE [LARGE SCALE GENOMIC DNA]</scope>
    <source>
        <strain evidence="1 2">P6497</strain>
    </source>
</reference>
<dbReference type="RefSeq" id="XP_009532438.1">
    <property type="nucleotide sequence ID" value="XM_009534143.1"/>
</dbReference>